<accession>A0AA48QWK0</accession>
<reference evidence="1" key="1">
    <citation type="journal article" date="2023" name="BMC Genomics">
        <title>Chromosome-level genome assemblies of Cutaneotrichosporon spp. (Trichosporonales, Basidiomycota) reveal imbalanced evolution between nucleotide sequences and chromosome synteny.</title>
        <authorList>
            <person name="Kobayashi Y."/>
            <person name="Kayamori A."/>
            <person name="Aoki K."/>
            <person name="Shiwa Y."/>
            <person name="Matsutani M."/>
            <person name="Fujita N."/>
            <person name="Sugita T."/>
            <person name="Iwasaki W."/>
            <person name="Tanaka N."/>
            <person name="Takashima M."/>
        </authorList>
    </citation>
    <scope>NUCLEOTIDE SEQUENCE</scope>
    <source>
        <strain evidence="1">HIS019</strain>
    </source>
</reference>
<dbReference type="RefSeq" id="XP_060457725.1">
    <property type="nucleotide sequence ID" value="XM_060601208.1"/>
</dbReference>
<proteinExistence type="predicted"/>
<protein>
    <submittedName>
        <fullName evidence="1">Uncharacterized protein</fullName>
    </submittedName>
</protein>
<evidence type="ECO:0000313" key="2">
    <source>
        <dbReference type="Proteomes" id="UP001233271"/>
    </source>
</evidence>
<dbReference type="AlphaFoldDB" id="A0AA48QWK0"/>
<keyword evidence="2" id="KW-1185">Reference proteome</keyword>
<gene>
    <name evidence="1" type="ORF">CcaverHIS019_0500880</name>
</gene>
<dbReference type="KEGG" id="ccac:CcaHIS019_0500880"/>
<dbReference type="EMBL" id="AP028216">
    <property type="protein sequence ID" value="BEI92460.1"/>
    <property type="molecule type" value="Genomic_DNA"/>
</dbReference>
<dbReference type="GeneID" id="85496330"/>
<dbReference type="Proteomes" id="UP001233271">
    <property type="component" value="Chromosome 5"/>
</dbReference>
<organism evidence="1 2">
    <name type="scientific">Cutaneotrichosporon cavernicola</name>
    <dbReference type="NCBI Taxonomy" id="279322"/>
    <lineage>
        <taxon>Eukaryota</taxon>
        <taxon>Fungi</taxon>
        <taxon>Dikarya</taxon>
        <taxon>Basidiomycota</taxon>
        <taxon>Agaricomycotina</taxon>
        <taxon>Tremellomycetes</taxon>
        <taxon>Trichosporonales</taxon>
        <taxon>Trichosporonaceae</taxon>
        <taxon>Cutaneotrichosporon</taxon>
    </lineage>
</organism>
<name>A0AA48QWK0_9TREE</name>
<evidence type="ECO:0000313" key="1">
    <source>
        <dbReference type="EMBL" id="BEI92460.1"/>
    </source>
</evidence>
<sequence>MEPAPASYFAKELAVALATAPEPHSEEEAALWSHIVLGARLEERLVTEIRTPTAPHTLLPYPGGSAPFDAANLSNQEEEDDLERIKILGRVGPSIKAIDLVADVPDTHLLLTLEPRVVRRSLPIFFPWTPDVLVDFADLHTLEPLFGALMALDPPMARRCSQHIVHVSDLLPLEGNKNDYGLQVLGLLCATRAQNLDLVLHGDPVRPEQESKWADAFVGFMVRLAELLDEMDISVIGLELLFPGPGPEGNHSALTDQDLKNHIAEVKRKASEIGVDVPRDGFARLHFLTVDEWLDKRGIDDEMAQLCFVRPQYDQPLAEVLYLQSLYQMAGVSPYETVPE</sequence>